<feature type="repeat" description="ANK" evidence="3">
    <location>
        <begin position="816"/>
        <end position="852"/>
    </location>
</feature>
<dbReference type="EMBL" id="VDMD01000019">
    <property type="protein sequence ID" value="TRM60938.1"/>
    <property type="molecule type" value="Genomic_DNA"/>
</dbReference>
<feature type="domain" description="NACHT" evidence="5">
    <location>
        <begin position="357"/>
        <end position="474"/>
    </location>
</feature>
<dbReference type="InterPro" id="IPR007111">
    <property type="entry name" value="NACHT_NTPase"/>
</dbReference>
<dbReference type="PANTHER" id="PTHR24161">
    <property type="entry name" value="ANK_REP_REGION DOMAIN-CONTAINING PROTEIN-RELATED"/>
    <property type="match status" value="1"/>
</dbReference>
<dbReference type="PANTHER" id="PTHR24161:SF121">
    <property type="entry name" value="M-PHASE PHOSPHOPROTEIN 8"/>
    <property type="match status" value="1"/>
</dbReference>
<proteinExistence type="predicted"/>
<dbReference type="InterPro" id="IPR056884">
    <property type="entry name" value="NPHP3-like_N"/>
</dbReference>
<accession>A0A550C803</accession>
<dbReference type="Proteomes" id="UP000320762">
    <property type="component" value="Unassembled WGS sequence"/>
</dbReference>
<evidence type="ECO:0000256" key="2">
    <source>
        <dbReference type="ARBA" id="ARBA00023043"/>
    </source>
</evidence>
<comment type="caution">
    <text evidence="6">The sequence shown here is derived from an EMBL/GenBank/DDBJ whole genome shotgun (WGS) entry which is preliminary data.</text>
</comment>
<dbReference type="Gene3D" id="1.25.40.20">
    <property type="entry name" value="Ankyrin repeat-containing domain"/>
    <property type="match status" value="3"/>
</dbReference>
<dbReference type="AlphaFoldDB" id="A0A550C803"/>
<dbReference type="SUPFAM" id="SSF48403">
    <property type="entry name" value="Ankyrin repeat"/>
    <property type="match status" value="1"/>
</dbReference>
<evidence type="ECO:0000256" key="3">
    <source>
        <dbReference type="PROSITE-ProRule" id="PRU00023"/>
    </source>
</evidence>
<protein>
    <recommendedName>
        <fullName evidence="5">NACHT domain-containing protein</fullName>
    </recommendedName>
</protein>
<feature type="repeat" description="ANK" evidence="3">
    <location>
        <begin position="952"/>
        <end position="984"/>
    </location>
</feature>
<evidence type="ECO:0000256" key="1">
    <source>
        <dbReference type="ARBA" id="ARBA00022737"/>
    </source>
</evidence>
<dbReference type="Gene3D" id="3.40.50.300">
    <property type="entry name" value="P-loop containing nucleotide triphosphate hydrolases"/>
    <property type="match status" value="1"/>
</dbReference>
<dbReference type="OrthoDB" id="448455at2759"/>
<feature type="region of interest" description="Disordered" evidence="4">
    <location>
        <begin position="1158"/>
        <end position="1187"/>
    </location>
</feature>
<dbReference type="PRINTS" id="PR01415">
    <property type="entry name" value="ANKYRIN"/>
</dbReference>
<feature type="repeat" description="ANK" evidence="3">
    <location>
        <begin position="853"/>
        <end position="885"/>
    </location>
</feature>
<evidence type="ECO:0000313" key="6">
    <source>
        <dbReference type="EMBL" id="TRM60938.1"/>
    </source>
</evidence>
<keyword evidence="2 3" id="KW-0040">ANK repeat</keyword>
<keyword evidence="7" id="KW-1185">Reference proteome</keyword>
<evidence type="ECO:0000259" key="5">
    <source>
        <dbReference type="PROSITE" id="PS50837"/>
    </source>
</evidence>
<gene>
    <name evidence="6" type="ORF">BD626DRAFT_632101</name>
</gene>
<feature type="repeat" description="ANK" evidence="3">
    <location>
        <begin position="886"/>
        <end position="918"/>
    </location>
</feature>
<dbReference type="PROSITE" id="PS50837">
    <property type="entry name" value="NACHT"/>
    <property type="match status" value="1"/>
</dbReference>
<dbReference type="PROSITE" id="PS50088">
    <property type="entry name" value="ANK_REPEAT"/>
    <property type="match status" value="5"/>
</dbReference>
<feature type="region of interest" description="Disordered" evidence="4">
    <location>
        <begin position="1"/>
        <end position="28"/>
    </location>
</feature>
<organism evidence="6 7">
    <name type="scientific">Schizophyllum amplum</name>
    <dbReference type="NCBI Taxonomy" id="97359"/>
    <lineage>
        <taxon>Eukaryota</taxon>
        <taxon>Fungi</taxon>
        <taxon>Dikarya</taxon>
        <taxon>Basidiomycota</taxon>
        <taxon>Agaricomycotina</taxon>
        <taxon>Agaricomycetes</taxon>
        <taxon>Agaricomycetidae</taxon>
        <taxon>Agaricales</taxon>
        <taxon>Schizophyllaceae</taxon>
        <taxon>Schizophyllum</taxon>
    </lineage>
</organism>
<dbReference type="InterPro" id="IPR031350">
    <property type="entry name" value="Goodbye_dom"/>
</dbReference>
<dbReference type="InterPro" id="IPR036770">
    <property type="entry name" value="Ankyrin_rpt-contain_sf"/>
</dbReference>
<evidence type="ECO:0000256" key="4">
    <source>
        <dbReference type="SAM" id="MobiDB-lite"/>
    </source>
</evidence>
<feature type="compositionally biased region" description="Low complexity" evidence="4">
    <location>
        <begin position="8"/>
        <end position="28"/>
    </location>
</feature>
<dbReference type="InterPro" id="IPR002110">
    <property type="entry name" value="Ankyrin_rpt"/>
</dbReference>
<dbReference type="STRING" id="97359.A0A550C803"/>
<evidence type="ECO:0000313" key="7">
    <source>
        <dbReference type="Proteomes" id="UP000320762"/>
    </source>
</evidence>
<dbReference type="SMART" id="SM00248">
    <property type="entry name" value="ANK"/>
    <property type="match status" value="7"/>
</dbReference>
<feature type="repeat" description="ANK" evidence="3">
    <location>
        <begin position="1022"/>
        <end position="1067"/>
    </location>
</feature>
<keyword evidence="1" id="KW-0677">Repeat</keyword>
<dbReference type="SUPFAM" id="SSF52540">
    <property type="entry name" value="P-loop containing nucleoside triphosphate hydrolases"/>
    <property type="match status" value="1"/>
</dbReference>
<dbReference type="Pfam" id="PF12796">
    <property type="entry name" value="Ank_2"/>
    <property type="match status" value="3"/>
</dbReference>
<dbReference type="Pfam" id="PF17109">
    <property type="entry name" value="Goodbye"/>
    <property type="match status" value="1"/>
</dbReference>
<name>A0A550C803_9AGAR</name>
<dbReference type="Pfam" id="PF24883">
    <property type="entry name" value="NPHP3_N"/>
    <property type="match status" value="1"/>
</dbReference>
<reference evidence="6 7" key="1">
    <citation type="journal article" date="2019" name="New Phytol.">
        <title>Comparative genomics reveals unique wood-decay strategies and fruiting body development in the Schizophyllaceae.</title>
        <authorList>
            <person name="Almasi E."/>
            <person name="Sahu N."/>
            <person name="Krizsan K."/>
            <person name="Balint B."/>
            <person name="Kovacs G.M."/>
            <person name="Kiss B."/>
            <person name="Cseklye J."/>
            <person name="Drula E."/>
            <person name="Henrissat B."/>
            <person name="Nagy I."/>
            <person name="Chovatia M."/>
            <person name="Adam C."/>
            <person name="LaButti K."/>
            <person name="Lipzen A."/>
            <person name="Riley R."/>
            <person name="Grigoriev I.V."/>
            <person name="Nagy L.G."/>
        </authorList>
    </citation>
    <scope>NUCLEOTIDE SEQUENCE [LARGE SCALE GENOMIC DNA]</scope>
    <source>
        <strain evidence="6 7">NL-1724</strain>
    </source>
</reference>
<sequence>MSDPPNSSTPSIPGAPTSSSTSAPTQAPAHTLARLWKEAVERYEKTTGLDLAACKVLDSEGAINKHIEQHESAFKNYRADGPQELRSKIKPIAAVVQTLCGVFGEAVTMARPYSPVKAVFAAIGVIIQASRKVSEDLDAVVDAFDTMEHHLRIIKPIAAVDMHDALKEASVKLLGQILVVLGVITNLQKNNRLKIWLKKLCQSKDVPSALDELGRLATQHHRTVSAVTLHVVNKTLLMLENSCDWQDKYQEFTRMCITQIADIARETHTLLCQTITSSVELTTSRTILESIQATLLHMSDETMKEKKSGDVDKICRWLRYPDCSVKLNSVMFSRVPGTGSWFLDGNTFGSFISGDVRVLWLHGQAGSGKSTLMAAIIRELQAHCASSSGSCITLTHLFDLTNGAQSQDMRALLSSLLCQLAYHRDDARKELLEVRNQQMDGHTQPSLEKMQHHLWRLIRRSARLFVVLDALDEANIEDLIPFLRALRAYSNIALLVSSRTEVHLRMELVRLSDAEVHMSTELITRDIETFLHCAVGSAGVLAHMSADYAELVQQKLCDGAAGNFRWASLQVRELAPVAGLPAFICGALENLSQTLGDFYDQALSRIPKARCEVVLRLLAWLVFAHWPLSKAEFSELLAFSHPKSQTMPVYNPKLRARSTDDIMCVISSTFVSYDGDCVRLAHASVRDHLLKLPTTSPFHIDAHRAYCDMTRMCLAYLTHVGVDTPWRRKNPGYPLHVHVARNWMTYADEGLRRQQDLEQDLIDFLTLNKRVQQCGDYDSRYFWSRCPIHIAVQHGYARVIRLYDHLKADVKACQTEGWRPLHIAIKYCDGDDVDGIIRALIDIGVDANDRDKGGGTALHEAVRRRANGVVIALLTAGASTNIRDEQGKTALWSAVDSCDTDTVRLLIAAGADMNIADNAIDTLLGRAVSHSSTDVLALLLRAGAAINIHDADGRAPLHLAATHCRKDMTRLLLDAGADVNIRDRVGRTALSWLTFPPYHVRIDGITRLLLEAGADVNTRDDSDMTPLHHVIQNGVQGRIFFRLDAALINGTIRLLLKAGADVNSRDDVGKTPLHYTIHAILRFLVHQRLSQTTGWQDLVRLLNVLLAAGADRDVRDDCGKSPLDLAEDKMKSVMYSWERRDLEQAFALLRQPITRSITQASDGTAPGGNLAVGEERQDTAEAGDGQA</sequence>
<dbReference type="InterPro" id="IPR027417">
    <property type="entry name" value="P-loop_NTPase"/>
</dbReference>
<dbReference type="PROSITE" id="PS50297">
    <property type="entry name" value="ANK_REP_REGION"/>
    <property type="match status" value="4"/>
</dbReference>